<name>A0ABW3AS21_9SPHI</name>
<protein>
    <submittedName>
        <fullName evidence="1">Uncharacterized protein</fullName>
    </submittedName>
</protein>
<proteinExistence type="predicted"/>
<evidence type="ECO:0000313" key="2">
    <source>
        <dbReference type="Proteomes" id="UP001597010"/>
    </source>
</evidence>
<comment type="caution">
    <text evidence="1">The sequence shown here is derived from an EMBL/GenBank/DDBJ whole genome shotgun (WGS) entry which is preliminary data.</text>
</comment>
<evidence type="ECO:0000313" key="1">
    <source>
        <dbReference type="EMBL" id="MFD0793822.1"/>
    </source>
</evidence>
<organism evidence="1 2">
    <name type="scientific">Mucilaginibacter litoreus</name>
    <dbReference type="NCBI Taxonomy" id="1048221"/>
    <lineage>
        <taxon>Bacteria</taxon>
        <taxon>Pseudomonadati</taxon>
        <taxon>Bacteroidota</taxon>
        <taxon>Sphingobacteriia</taxon>
        <taxon>Sphingobacteriales</taxon>
        <taxon>Sphingobacteriaceae</taxon>
        <taxon>Mucilaginibacter</taxon>
    </lineage>
</organism>
<accession>A0ABW3AS21</accession>
<gene>
    <name evidence="1" type="ORF">ACFQZX_09345</name>
</gene>
<keyword evidence="2" id="KW-1185">Reference proteome</keyword>
<sequence length="210" mass="24870">MAFLSSLFSPSLTPNQYCFPYFFDEEKFLKQIREFGLSYKLTINKKDNIFNPIYLYLFDYSNIGFEIDYFSNIMFDSLGNLLIWKTEEDLIRLTKIRLNNGLIEKVDFTINLADFQLGKNKLSFNYGLRNFVTFVRKKDLIYNLEYFETFVILIIDQININIIPFDWFNTTGGDYGYVWPAVAQINLKNFELTGKGMRMADFKVQLSDYI</sequence>
<dbReference type="RefSeq" id="WP_377114183.1">
    <property type="nucleotide sequence ID" value="NZ_JBHTHZ010000005.1"/>
</dbReference>
<dbReference type="EMBL" id="JBHTHZ010000005">
    <property type="protein sequence ID" value="MFD0793822.1"/>
    <property type="molecule type" value="Genomic_DNA"/>
</dbReference>
<reference evidence="2" key="1">
    <citation type="journal article" date="2019" name="Int. J. Syst. Evol. Microbiol.">
        <title>The Global Catalogue of Microorganisms (GCM) 10K type strain sequencing project: providing services to taxonomists for standard genome sequencing and annotation.</title>
        <authorList>
            <consortium name="The Broad Institute Genomics Platform"/>
            <consortium name="The Broad Institute Genome Sequencing Center for Infectious Disease"/>
            <person name="Wu L."/>
            <person name="Ma J."/>
        </authorList>
    </citation>
    <scope>NUCLEOTIDE SEQUENCE [LARGE SCALE GENOMIC DNA]</scope>
    <source>
        <strain evidence="2">CCUG 61484</strain>
    </source>
</reference>
<dbReference type="Proteomes" id="UP001597010">
    <property type="component" value="Unassembled WGS sequence"/>
</dbReference>